<dbReference type="InterPro" id="IPR058792">
    <property type="entry name" value="Beta-barrel_RND_2"/>
</dbReference>
<keyword evidence="4" id="KW-0614">Plasmid</keyword>
<comment type="similarity">
    <text evidence="1">Belongs to the membrane fusion protein (MFP) (TC 8.A.1) family.</text>
</comment>
<dbReference type="EMBL" id="CP117258">
    <property type="protein sequence ID" value="WFR98535.1"/>
    <property type="molecule type" value="Genomic_DNA"/>
</dbReference>
<dbReference type="GO" id="GO:1990281">
    <property type="term" value="C:efflux pump complex"/>
    <property type="evidence" value="ECO:0007669"/>
    <property type="project" value="TreeGrafter"/>
</dbReference>
<reference evidence="5" key="2">
    <citation type="journal article" date="2023" name="MicrobiologyOpen">
        <title>Genomics of the tumorigenes clade of the family Rhizobiaceae and description of Rhizobium rhododendri sp. nov.</title>
        <authorList>
            <person name="Kuzmanovic N."/>
            <person name="diCenzo G.C."/>
            <person name="Bunk B."/>
            <person name="Sproeer C."/>
            <person name="Fruehling A."/>
            <person name="Neumann-Schaal M."/>
            <person name="Overmann J."/>
            <person name="Smalla K."/>
        </authorList>
    </citation>
    <scope>NUCLEOTIDE SEQUENCE [LARGE SCALE GENOMIC DNA]</scope>
    <source>
        <strain evidence="5">1078</strain>
        <plasmid evidence="5">unnamed1</plasmid>
    </source>
</reference>
<proteinExistence type="inferred from homology"/>
<dbReference type="PROSITE" id="PS51257">
    <property type="entry name" value="PROKAR_LIPOPROTEIN"/>
    <property type="match status" value="1"/>
</dbReference>
<dbReference type="RefSeq" id="WP_111221539.1">
    <property type="nucleotide sequence ID" value="NZ_CP117258.1"/>
</dbReference>
<dbReference type="PANTHER" id="PTHR30469:SF15">
    <property type="entry name" value="HLYD FAMILY OF SECRETION PROTEINS"/>
    <property type="match status" value="1"/>
</dbReference>
<dbReference type="Proteomes" id="UP000249499">
    <property type="component" value="Plasmid unnamed1"/>
</dbReference>
<sequence>MSFRHFVLPVLGLVVLTSCQKEEAHKEPIRPVLSIIAKPSEASSLSLPGTVDARFETQLAFRVLGRVIARNVSVGDIVKKGDVVAAIDPLSLELAVRSSQSDLANSQAELVNAASSEERQRALAASKSGSEASLEQAVQAHKSAIADVGKAQANLDKALEQLSYAKLLAEFDGVVTATSAEVGQVVSAGSSVVTIARPDQRDAVIDVPEANFDKLHVGAPFDVALQLDPTVVAKGVIREIAPEAESLTRTSRTKITLIDPPEAFRIGSVITASATMPSNPFIVLPSSAILLKDDKPNVWLVDTAAAKVSLHPVTLDGPVVDGGSVKVTGGINPGERVVVAGVRKLSDGQAVRVDQGENP</sequence>
<dbReference type="NCBIfam" id="TIGR01730">
    <property type="entry name" value="RND_mfp"/>
    <property type="match status" value="1"/>
</dbReference>
<feature type="domain" description="Multidrug resistance protein MdtA-like barrel-sandwich hybrid" evidence="2">
    <location>
        <begin position="62"/>
        <end position="192"/>
    </location>
</feature>
<dbReference type="InterPro" id="IPR006143">
    <property type="entry name" value="RND_pump_MFP"/>
</dbReference>
<accession>A0AAF1KTW6</accession>
<reference evidence="4 5" key="1">
    <citation type="journal article" date="2018" name="Sci. Rep.">
        <title>Rhizobium tumorigenes sp. nov., a novel plant tumorigenic bacterium isolated from cane gall tumors on thornless blackberry.</title>
        <authorList>
            <person name="Kuzmanovi N."/>
            <person name="Smalla K."/>
            <person name="Gronow S."/>
            <person name="PuBawska J."/>
        </authorList>
    </citation>
    <scope>NUCLEOTIDE SEQUENCE [LARGE SCALE GENOMIC DNA]</scope>
    <source>
        <strain evidence="4 5">1078</strain>
    </source>
</reference>
<dbReference type="SUPFAM" id="SSF111369">
    <property type="entry name" value="HlyD-like secretion proteins"/>
    <property type="match status" value="1"/>
</dbReference>
<evidence type="ECO:0000256" key="1">
    <source>
        <dbReference type="ARBA" id="ARBA00009477"/>
    </source>
</evidence>
<feature type="domain" description="CusB-like beta-barrel" evidence="3">
    <location>
        <begin position="204"/>
        <end position="274"/>
    </location>
</feature>
<evidence type="ECO:0000259" key="2">
    <source>
        <dbReference type="Pfam" id="PF25917"/>
    </source>
</evidence>
<evidence type="ECO:0000259" key="3">
    <source>
        <dbReference type="Pfam" id="PF25954"/>
    </source>
</evidence>
<evidence type="ECO:0000313" key="4">
    <source>
        <dbReference type="EMBL" id="WFR98535.1"/>
    </source>
</evidence>
<dbReference type="AlphaFoldDB" id="A0AAF1KTW6"/>
<dbReference type="Pfam" id="PF25917">
    <property type="entry name" value="BSH_RND"/>
    <property type="match status" value="1"/>
</dbReference>
<organism evidence="4 5">
    <name type="scientific">Rhizobium tumorigenes</name>
    <dbReference type="NCBI Taxonomy" id="2041385"/>
    <lineage>
        <taxon>Bacteria</taxon>
        <taxon>Pseudomonadati</taxon>
        <taxon>Pseudomonadota</taxon>
        <taxon>Alphaproteobacteria</taxon>
        <taxon>Hyphomicrobiales</taxon>
        <taxon>Rhizobiaceae</taxon>
        <taxon>Rhizobium/Agrobacterium group</taxon>
        <taxon>Rhizobium</taxon>
    </lineage>
</organism>
<dbReference type="InterPro" id="IPR058625">
    <property type="entry name" value="MdtA-like_BSH"/>
</dbReference>
<dbReference type="Gene3D" id="2.40.30.170">
    <property type="match status" value="1"/>
</dbReference>
<evidence type="ECO:0000313" key="5">
    <source>
        <dbReference type="Proteomes" id="UP000249499"/>
    </source>
</evidence>
<dbReference type="GO" id="GO:0015562">
    <property type="term" value="F:efflux transmembrane transporter activity"/>
    <property type="evidence" value="ECO:0007669"/>
    <property type="project" value="TreeGrafter"/>
</dbReference>
<dbReference type="Gene3D" id="1.10.287.470">
    <property type="entry name" value="Helix hairpin bin"/>
    <property type="match status" value="1"/>
</dbReference>
<keyword evidence="5" id="KW-1185">Reference proteome</keyword>
<protein>
    <submittedName>
        <fullName evidence="4">Efflux RND transporter periplasmic adaptor subunit</fullName>
    </submittedName>
</protein>
<dbReference type="Gene3D" id="2.40.420.20">
    <property type="match status" value="1"/>
</dbReference>
<name>A0AAF1KTW6_9HYPH</name>
<dbReference type="Gene3D" id="2.40.50.100">
    <property type="match status" value="1"/>
</dbReference>
<geneLocation type="plasmid" evidence="4 5">
    <name>unnamed1</name>
</geneLocation>
<dbReference type="Pfam" id="PF25954">
    <property type="entry name" value="Beta-barrel_RND_2"/>
    <property type="match status" value="1"/>
</dbReference>
<dbReference type="KEGG" id="rtu:PR017_24795"/>
<dbReference type="PANTHER" id="PTHR30469">
    <property type="entry name" value="MULTIDRUG RESISTANCE PROTEIN MDTA"/>
    <property type="match status" value="1"/>
</dbReference>
<gene>
    <name evidence="4" type="ORF">PR017_24795</name>
</gene>